<keyword evidence="2 3" id="KW-0413">Isomerase</keyword>
<evidence type="ECO:0000256" key="2">
    <source>
        <dbReference type="ARBA" id="ARBA00023235"/>
    </source>
</evidence>
<dbReference type="EC" id="5.2.1.8" evidence="3"/>
<dbReference type="PROSITE" id="PS50072">
    <property type="entry name" value="CSA_PPIASE_2"/>
    <property type="match status" value="1"/>
</dbReference>
<evidence type="ECO:0000259" key="5">
    <source>
        <dbReference type="PROSITE" id="PS50072"/>
    </source>
</evidence>
<accession>A0A8D5FXZ0</accession>
<dbReference type="InterPro" id="IPR002130">
    <property type="entry name" value="Cyclophilin-type_PPIase_dom"/>
</dbReference>
<feature type="domain" description="PPIase cyclophilin-type" evidence="5">
    <location>
        <begin position="45"/>
        <end position="198"/>
    </location>
</feature>
<dbReference type="EMBL" id="AP024110">
    <property type="protein sequence ID" value="BCM24184.1"/>
    <property type="molecule type" value="Genomic_DNA"/>
</dbReference>
<protein>
    <recommendedName>
        <fullName evidence="3">Peptidyl-prolyl cis-trans isomerase</fullName>
        <shortName evidence="3">PPIase</shortName>
        <ecNumber evidence="3">5.2.1.8</ecNumber>
    </recommendedName>
</protein>
<dbReference type="Proteomes" id="UP000826722">
    <property type="component" value="Chromosome"/>
</dbReference>
<keyword evidence="1 3" id="KW-0697">Rotamase</keyword>
<dbReference type="Pfam" id="PF00160">
    <property type="entry name" value="Pro_isomerase"/>
    <property type="match status" value="1"/>
</dbReference>
<dbReference type="KEGG" id="mpau:ZMTM_04430"/>
<evidence type="ECO:0000313" key="7">
    <source>
        <dbReference type="Proteomes" id="UP000826722"/>
    </source>
</evidence>
<evidence type="ECO:0000256" key="3">
    <source>
        <dbReference type="RuleBase" id="RU363019"/>
    </source>
</evidence>
<feature type="chain" id="PRO_5034324856" description="Peptidyl-prolyl cis-trans isomerase" evidence="3">
    <location>
        <begin position="29"/>
        <end position="228"/>
    </location>
</feature>
<dbReference type="RefSeq" id="WP_318840521.1">
    <property type="nucleotide sequence ID" value="NZ_AP024110.1"/>
</dbReference>
<dbReference type="Gene3D" id="2.40.100.10">
    <property type="entry name" value="Cyclophilin-like"/>
    <property type="match status" value="1"/>
</dbReference>
<dbReference type="GO" id="GO:0003755">
    <property type="term" value="F:peptidyl-prolyl cis-trans isomerase activity"/>
    <property type="evidence" value="ECO:0007669"/>
    <property type="project" value="UniProtKB-UniRule"/>
</dbReference>
<feature type="compositionally biased region" description="Polar residues" evidence="4">
    <location>
        <begin position="206"/>
        <end position="216"/>
    </location>
</feature>
<evidence type="ECO:0000256" key="4">
    <source>
        <dbReference type="SAM" id="MobiDB-lite"/>
    </source>
</evidence>
<evidence type="ECO:0000256" key="1">
    <source>
        <dbReference type="ARBA" id="ARBA00023110"/>
    </source>
</evidence>
<reference evidence="6" key="1">
    <citation type="journal article" date="2021" name="Arch. Microbiol.">
        <title>Methyloradius palustris gen. nov., sp. nov., a methanol-oxidizing bacterium isolated from snow.</title>
        <authorList>
            <person name="Miyadera T."/>
            <person name="Kojima H."/>
            <person name="Fukui M."/>
        </authorList>
    </citation>
    <scope>NUCLEOTIDE SEQUENCE</scope>
    <source>
        <strain evidence="6">Zm11</strain>
    </source>
</reference>
<comment type="similarity">
    <text evidence="3">Belongs to the cyclophilin-type PPIase family.</text>
</comment>
<dbReference type="PRINTS" id="PR00153">
    <property type="entry name" value="CSAPPISMRASE"/>
</dbReference>
<sequence length="228" mass="25085">MLSSRLLIRSFLFSAFISAMLFASVASAEEVISGKPQVEFQTNRGIFVVELYPDKAPASVANFLKYIELGFYDGTIFHRTIKNFVVQGGGLTADMLQKSTYSPIVNESNNGLKNEPGTIAMARAFDPDSATSQFFINLTDNKYLNFYKPDPHYIGYAVFGKVIKGLDVLQAISATPTQVIGLNKNVPIDPVIVEHTRLLDMPVMPESQSSKPTPTEITKPKAKGKKRG</sequence>
<dbReference type="InterPro" id="IPR044665">
    <property type="entry name" value="E_coli_cyclophilin_A-like"/>
</dbReference>
<organism evidence="6 7">
    <name type="scientific">Methyloradius palustris</name>
    <dbReference type="NCBI Taxonomy" id="2778876"/>
    <lineage>
        <taxon>Bacteria</taxon>
        <taxon>Pseudomonadati</taxon>
        <taxon>Pseudomonadota</taxon>
        <taxon>Betaproteobacteria</taxon>
        <taxon>Nitrosomonadales</taxon>
        <taxon>Methylophilaceae</taxon>
        <taxon>Methyloradius</taxon>
    </lineage>
</organism>
<dbReference type="PANTHER" id="PTHR43246">
    <property type="entry name" value="PEPTIDYL-PROLYL CIS-TRANS ISOMERASE CYP38, CHLOROPLASTIC"/>
    <property type="match status" value="1"/>
</dbReference>
<keyword evidence="7" id="KW-1185">Reference proteome</keyword>
<comment type="catalytic activity">
    <reaction evidence="3">
        <text>[protein]-peptidylproline (omega=180) = [protein]-peptidylproline (omega=0)</text>
        <dbReference type="Rhea" id="RHEA:16237"/>
        <dbReference type="Rhea" id="RHEA-COMP:10747"/>
        <dbReference type="Rhea" id="RHEA-COMP:10748"/>
        <dbReference type="ChEBI" id="CHEBI:83833"/>
        <dbReference type="ChEBI" id="CHEBI:83834"/>
        <dbReference type="EC" id="5.2.1.8"/>
    </reaction>
</comment>
<evidence type="ECO:0000313" key="6">
    <source>
        <dbReference type="EMBL" id="BCM24184.1"/>
    </source>
</evidence>
<dbReference type="AlphaFoldDB" id="A0A8D5FXZ0"/>
<proteinExistence type="inferred from homology"/>
<keyword evidence="3" id="KW-0732">Signal</keyword>
<comment type="function">
    <text evidence="3">PPIases accelerate the folding of proteins. It catalyzes the cis-trans isomerization of proline imidic peptide bonds in oligopeptides.</text>
</comment>
<dbReference type="SUPFAM" id="SSF50891">
    <property type="entry name" value="Cyclophilin-like"/>
    <property type="match status" value="1"/>
</dbReference>
<name>A0A8D5FXZ0_9PROT</name>
<feature type="region of interest" description="Disordered" evidence="4">
    <location>
        <begin position="203"/>
        <end position="228"/>
    </location>
</feature>
<dbReference type="InterPro" id="IPR029000">
    <property type="entry name" value="Cyclophilin-like_dom_sf"/>
</dbReference>
<gene>
    <name evidence="6" type="primary">ppiA</name>
    <name evidence="6" type="ORF">ZMTM_04430</name>
</gene>
<feature type="signal peptide" evidence="3">
    <location>
        <begin position="1"/>
        <end position="28"/>
    </location>
</feature>